<accession>A0A4D7JDM7</accession>
<dbReference type="KEGG" id="fpf:DCC35_00550"/>
<reference evidence="2 3" key="1">
    <citation type="submission" date="2018-04" db="EMBL/GenBank/DDBJ databases">
        <title>Complete genome uncultured novel isolate.</title>
        <authorList>
            <person name="Merlino G."/>
        </authorList>
    </citation>
    <scope>NUCLEOTIDE SEQUENCE [LARGE SCALE GENOMIC DNA]</scope>
    <source>
        <strain evidence="3">R1DC9</strain>
    </source>
</reference>
<proteinExistence type="predicted"/>
<keyword evidence="1" id="KW-0472">Membrane</keyword>
<protein>
    <submittedName>
        <fullName evidence="2">Uncharacterized protein</fullName>
    </submittedName>
</protein>
<feature type="transmembrane region" description="Helical" evidence="1">
    <location>
        <begin position="7"/>
        <end position="24"/>
    </location>
</feature>
<sequence>MQMKNIILIGGILLIWISTVIYFITSGGYASIYFGYHLIGSIVLLLFWLSYSTKKALRKNRFYQIFGWSLLISNLINYFGTILFFKGGIFF</sequence>
<keyword evidence="1" id="KW-1133">Transmembrane helix</keyword>
<dbReference type="Proteomes" id="UP000298616">
    <property type="component" value="Chromosome"/>
</dbReference>
<evidence type="ECO:0000256" key="1">
    <source>
        <dbReference type="SAM" id="Phobius"/>
    </source>
</evidence>
<dbReference type="AlphaFoldDB" id="A0A4D7JDM7"/>
<keyword evidence="3" id="KW-1185">Reference proteome</keyword>
<gene>
    <name evidence="2" type="ORF">DCC35_00550</name>
</gene>
<feature type="transmembrane region" description="Helical" evidence="1">
    <location>
        <begin position="30"/>
        <end position="50"/>
    </location>
</feature>
<name>A0A4D7JDM7_9BACT</name>
<feature type="transmembrane region" description="Helical" evidence="1">
    <location>
        <begin position="62"/>
        <end position="85"/>
    </location>
</feature>
<evidence type="ECO:0000313" key="2">
    <source>
        <dbReference type="EMBL" id="QCK13343.1"/>
    </source>
</evidence>
<evidence type="ECO:0000313" key="3">
    <source>
        <dbReference type="Proteomes" id="UP000298616"/>
    </source>
</evidence>
<organism evidence="2 3">
    <name type="scientific">Mangrovivirga cuniculi</name>
    <dbReference type="NCBI Taxonomy" id="2715131"/>
    <lineage>
        <taxon>Bacteria</taxon>
        <taxon>Pseudomonadati</taxon>
        <taxon>Bacteroidota</taxon>
        <taxon>Cytophagia</taxon>
        <taxon>Cytophagales</taxon>
        <taxon>Mangrovivirgaceae</taxon>
        <taxon>Mangrovivirga</taxon>
    </lineage>
</organism>
<dbReference type="EMBL" id="CP028923">
    <property type="protein sequence ID" value="QCK13343.1"/>
    <property type="molecule type" value="Genomic_DNA"/>
</dbReference>
<keyword evidence="1" id="KW-0812">Transmembrane</keyword>